<comment type="caution">
    <text evidence="2">The sequence shown here is derived from an EMBL/GenBank/DDBJ whole genome shotgun (WGS) entry which is preliminary data.</text>
</comment>
<evidence type="ECO:0000313" key="2">
    <source>
        <dbReference type="EMBL" id="KAG0722849.1"/>
    </source>
</evidence>
<sequence length="291" mass="31997">MTWFTSFRPRFGRLTNLKSGDGAKRLTERENWIMNMFQFLKLHIVRQKKPRTLGMLQHLPQTMWMTPLPAVRRTPPQPSPCLRGRRSRGSLLVLQHPQHPHHTEPWSRSLQLREGAPQPGWGFWMWSRIRSYSIGAPPGCHGQGLCGAGPGRFQHPTEDGTDGNPPPVSQLPMRRESPSPVRTSCCMPTGKLAFRRPNPNPRHSSILRQNPSDVPGDSGNHPASTHADPAQAASFVLPPKPGGSIAVIAAAAAISKTPWHFLPPNASHTDTFAVIRPLTVGLTVLGTPASA</sequence>
<evidence type="ECO:0000313" key="3">
    <source>
        <dbReference type="Proteomes" id="UP000770661"/>
    </source>
</evidence>
<name>A0A8J4YER2_CHIOP</name>
<accession>A0A8J4YER2</accession>
<organism evidence="2 3">
    <name type="scientific">Chionoecetes opilio</name>
    <name type="common">Atlantic snow crab</name>
    <name type="synonym">Cancer opilio</name>
    <dbReference type="NCBI Taxonomy" id="41210"/>
    <lineage>
        <taxon>Eukaryota</taxon>
        <taxon>Metazoa</taxon>
        <taxon>Ecdysozoa</taxon>
        <taxon>Arthropoda</taxon>
        <taxon>Crustacea</taxon>
        <taxon>Multicrustacea</taxon>
        <taxon>Malacostraca</taxon>
        <taxon>Eumalacostraca</taxon>
        <taxon>Eucarida</taxon>
        <taxon>Decapoda</taxon>
        <taxon>Pleocyemata</taxon>
        <taxon>Brachyura</taxon>
        <taxon>Eubrachyura</taxon>
        <taxon>Majoidea</taxon>
        <taxon>Majidae</taxon>
        <taxon>Chionoecetes</taxon>
    </lineage>
</organism>
<reference evidence="2" key="1">
    <citation type="submission" date="2020-07" db="EMBL/GenBank/DDBJ databases">
        <title>The High-quality genome of the commercially important snow crab, Chionoecetes opilio.</title>
        <authorList>
            <person name="Jeong J.-H."/>
            <person name="Ryu S."/>
        </authorList>
    </citation>
    <scope>NUCLEOTIDE SEQUENCE</scope>
    <source>
        <strain evidence="2">MADBK_172401_WGS</strain>
        <tissue evidence="2">Digestive gland</tissue>
    </source>
</reference>
<dbReference type="Proteomes" id="UP000770661">
    <property type="component" value="Unassembled WGS sequence"/>
</dbReference>
<feature type="compositionally biased region" description="Polar residues" evidence="1">
    <location>
        <begin position="201"/>
        <end position="212"/>
    </location>
</feature>
<feature type="region of interest" description="Disordered" evidence="1">
    <location>
        <begin position="145"/>
        <end position="228"/>
    </location>
</feature>
<dbReference type="EMBL" id="JACEEZ010009010">
    <property type="protein sequence ID" value="KAG0722849.1"/>
    <property type="molecule type" value="Genomic_DNA"/>
</dbReference>
<protein>
    <submittedName>
        <fullName evidence="2">Uncharacterized protein</fullName>
    </submittedName>
</protein>
<dbReference type="OrthoDB" id="8964943at2759"/>
<gene>
    <name evidence="2" type="ORF">GWK47_043780</name>
</gene>
<proteinExistence type="predicted"/>
<evidence type="ECO:0000256" key="1">
    <source>
        <dbReference type="SAM" id="MobiDB-lite"/>
    </source>
</evidence>
<keyword evidence="3" id="KW-1185">Reference proteome</keyword>
<dbReference type="AlphaFoldDB" id="A0A8J4YER2"/>